<comment type="caution">
    <text evidence="1">The sequence shown here is derived from an EMBL/GenBank/DDBJ whole genome shotgun (WGS) entry which is preliminary data.</text>
</comment>
<dbReference type="Proteomes" id="UP001316803">
    <property type="component" value="Unassembled WGS sequence"/>
</dbReference>
<dbReference type="EMBL" id="JAKLMC020000001">
    <property type="protein sequence ID" value="KAK5958871.1"/>
    <property type="molecule type" value="Genomic_DNA"/>
</dbReference>
<dbReference type="AlphaFoldDB" id="A0AAN8FHN4"/>
<evidence type="ECO:0000313" key="2">
    <source>
        <dbReference type="Proteomes" id="UP001316803"/>
    </source>
</evidence>
<organism evidence="1 2">
    <name type="scientific">Knufia fluminis</name>
    <dbReference type="NCBI Taxonomy" id="191047"/>
    <lineage>
        <taxon>Eukaryota</taxon>
        <taxon>Fungi</taxon>
        <taxon>Dikarya</taxon>
        <taxon>Ascomycota</taxon>
        <taxon>Pezizomycotina</taxon>
        <taxon>Eurotiomycetes</taxon>
        <taxon>Chaetothyriomycetidae</taxon>
        <taxon>Chaetothyriales</taxon>
        <taxon>Trichomeriaceae</taxon>
        <taxon>Knufia</taxon>
    </lineage>
</organism>
<gene>
    <name evidence="1" type="ORF">OHC33_000715</name>
</gene>
<protein>
    <submittedName>
        <fullName evidence="1">Uncharacterized protein</fullName>
    </submittedName>
</protein>
<reference evidence="1 2" key="1">
    <citation type="submission" date="2022-12" db="EMBL/GenBank/DDBJ databases">
        <title>Genomic features and morphological characterization of a novel Knufia sp. strain isolated from spacecraft assembly facility.</title>
        <authorList>
            <person name="Teixeira M."/>
            <person name="Chander A.M."/>
            <person name="Stajich J.E."/>
            <person name="Venkateswaran K."/>
        </authorList>
    </citation>
    <scope>NUCLEOTIDE SEQUENCE [LARGE SCALE GENOMIC DNA]</scope>
    <source>
        <strain evidence="1 2">FJI-L2-BK-P2</strain>
    </source>
</reference>
<evidence type="ECO:0000313" key="1">
    <source>
        <dbReference type="EMBL" id="KAK5958871.1"/>
    </source>
</evidence>
<sequence length="120" mass="14110">MAQITDLPPEILRLILQRFKIAKPEHTDASAFDALRVCKLWGIRLLEPFQGGTGDVMWEQAVEKMKKAEIAYWRYEEMKREMEREGGVDSVWKRWRAFTRGNDTSGAPYDGFGRWSRRML</sequence>
<keyword evidence="2" id="KW-1185">Reference proteome</keyword>
<accession>A0AAN8FHN4</accession>
<proteinExistence type="predicted"/>
<name>A0AAN8FHN4_9EURO</name>